<dbReference type="AlphaFoldDB" id="A0ABC8UYM8"/>
<dbReference type="Gene3D" id="3.40.50.2000">
    <property type="entry name" value="Glycogen Phosphorylase B"/>
    <property type="match status" value="1"/>
</dbReference>
<dbReference type="Proteomes" id="UP001642360">
    <property type="component" value="Unassembled WGS sequence"/>
</dbReference>
<accession>A0ABC8UYM8</accession>
<comment type="caution">
    <text evidence="1">The sequence shown here is derived from an EMBL/GenBank/DDBJ whole genome shotgun (WGS) entry which is preliminary data.</text>
</comment>
<dbReference type="EMBL" id="CAUOFW020009502">
    <property type="protein sequence ID" value="CAK9186180.1"/>
    <property type="molecule type" value="Genomic_DNA"/>
</dbReference>
<evidence type="ECO:0000313" key="2">
    <source>
        <dbReference type="Proteomes" id="UP001642360"/>
    </source>
</evidence>
<evidence type="ECO:0000313" key="1">
    <source>
        <dbReference type="EMBL" id="CAK9186180.1"/>
    </source>
</evidence>
<protein>
    <submittedName>
        <fullName evidence="1">Uncharacterized protein</fullName>
    </submittedName>
</protein>
<sequence length="134" mass="15167">MAASTYSATNSISLSNSTSIIIDFHLRSRNSKLFFTRSSLSFRPRKRLTVNNVASNQRQQLEDLATKKEGEVGSLDSFLPDSASVASSIKYHAEFTPSFSLEQFELPKAFYATAESVRDMIIINWNATYDYYEK</sequence>
<keyword evidence="2" id="KW-1185">Reference proteome</keyword>
<organism evidence="1 2">
    <name type="scientific">Ilex paraguariensis</name>
    <name type="common">yerba mate</name>
    <dbReference type="NCBI Taxonomy" id="185542"/>
    <lineage>
        <taxon>Eukaryota</taxon>
        <taxon>Viridiplantae</taxon>
        <taxon>Streptophyta</taxon>
        <taxon>Embryophyta</taxon>
        <taxon>Tracheophyta</taxon>
        <taxon>Spermatophyta</taxon>
        <taxon>Magnoliopsida</taxon>
        <taxon>eudicotyledons</taxon>
        <taxon>Gunneridae</taxon>
        <taxon>Pentapetalae</taxon>
        <taxon>asterids</taxon>
        <taxon>campanulids</taxon>
        <taxon>Aquifoliales</taxon>
        <taxon>Aquifoliaceae</taxon>
        <taxon>Ilex</taxon>
    </lineage>
</organism>
<name>A0ABC8UYM8_9AQUA</name>
<proteinExistence type="predicted"/>
<reference evidence="1 2" key="1">
    <citation type="submission" date="2024-02" db="EMBL/GenBank/DDBJ databases">
        <authorList>
            <person name="Vignale AGUSTIN F."/>
            <person name="Sosa J E."/>
            <person name="Modenutti C."/>
        </authorList>
    </citation>
    <scope>NUCLEOTIDE SEQUENCE [LARGE SCALE GENOMIC DNA]</scope>
</reference>
<gene>
    <name evidence="1" type="ORF">ILEXP_LOCUS56659</name>
</gene>